<comment type="caution">
    <text evidence="2">The sequence shown here is derived from an EMBL/GenBank/DDBJ whole genome shotgun (WGS) entry which is preliminary data.</text>
</comment>
<keyword evidence="3" id="KW-1185">Reference proteome</keyword>
<dbReference type="Proteomes" id="UP001221757">
    <property type="component" value="Unassembled WGS sequence"/>
</dbReference>
<feature type="region of interest" description="Disordered" evidence="1">
    <location>
        <begin position="81"/>
        <end position="114"/>
    </location>
</feature>
<reference evidence="2" key="1">
    <citation type="submission" date="2023-03" db="EMBL/GenBank/DDBJ databases">
        <title>Massive genome expansion in bonnet fungi (Mycena s.s.) driven by repeated elements and novel gene families across ecological guilds.</title>
        <authorList>
            <consortium name="Lawrence Berkeley National Laboratory"/>
            <person name="Harder C.B."/>
            <person name="Miyauchi S."/>
            <person name="Viragh M."/>
            <person name="Kuo A."/>
            <person name="Thoen E."/>
            <person name="Andreopoulos B."/>
            <person name="Lu D."/>
            <person name="Skrede I."/>
            <person name="Drula E."/>
            <person name="Henrissat B."/>
            <person name="Morin E."/>
            <person name="Kohler A."/>
            <person name="Barry K."/>
            <person name="LaButti K."/>
            <person name="Morin E."/>
            <person name="Salamov A."/>
            <person name="Lipzen A."/>
            <person name="Mereny Z."/>
            <person name="Hegedus B."/>
            <person name="Baldrian P."/>
            <person name="Stursova M."/>
            <person name="Weitz H."/>
            <person name="Taylor A."/>
            <person name="Grigoriev I.V."/>
            <person name="Nagy L.G."/>
            <person name="Martin F."/>
            <person name="Kauserud H."/>
        </authorList>
    </citation>
    <scope>NUCLEOTIDE SEQUENCE</scope>
    <source>
        <strain evidence="2">CBHHK067</strain>
    </source>
</reference>
<dbReference type="AlphaFoldDB" id="A0AAD7DCH6"/>
<gene>
    <name evidence="2" type="ORF">B0H17DRAFT_1203083</name>
</gene>
<organism evidence="2 3">
    <name type="scientific">Mycena rosella</name>
    <name type="common">Pink bonnet</name>
    <name type="synonym">Agaricus rosellus</name>
    <dbReference type="NCBI Taxonomy" id="1033263"/>
    <lineage>
        <taxon>Eukaryota</taxon>
        <taxon>Fungi</taxon>
        <taxon>Dikarya</taxon>
        <taxon>Basidiomycota</taxon>
        <taxon>Agaricomycotina</taxon>
        <taxon>Agaricomycetes</taxon>
        <taxon>Agaricomycetidae</taxon>
        <taxon>Agaricales</taxon>
        <taxon>Marasmiineae</taxon>
        <taxon>Mycenaceae</taxon>
        <taxon>Mycena</taxon>
    </lineage>
</organism>
<accession>A0AAD7DCH6</accession>
<evidence type="ECO:0000313" key="2">
    <source>
        <dbReference type="EMBL" id="KAJ7688281.1"/>
    </source>
</evidence>
<proteinExistence type="predicted"/>
<sequence length="295" mass="32070">MDDTQLVGSISFSMLLEFRGTVSNVALPDDASGSTTYVASWQQFPALFIVANPSLFLELDWGHPARPRTFLETRSQPVPLQPAVSVKSEPSMASVRPGSPLRVKSEPDSGQRSFLQPRSLVRRRSEMALHAVTGPFPDQFLAFGPLEVLQGGSAWIQPRPVTAGYLSVVAPDSNPFADFDFNSFFAMDTATGSSSADFLTYSNHGMDFNSAAIPLSTPVLSTPYVPDVHIYCDLEFGPFATVPSPSDYAAWAPSFPDPSMLGNTLPTKSPVEFYRIGQRWKGGPDPADFHRSAKS</sequence>
<name>A0AAD7DCH6_MYCRO</name>
<evidence type="ECO:0000313" key="3">
    <source>
        <dbReference type="Proteomes" id="UP001221757"/>
    </source>
</evidence>
<evidence type="ECO:0000256" key="1">
    <source>
        <dbReference type="SAM" id="MobiDB-lite"/>
    </source>
</evidence>
<dbReference type="EMBL" id="JARKIE010000080">
    <property type="protein sequence ID" value="KAJ7688281.1"/>
    <property type="molecule type" value="Genomic_DNA"/>
</dbReference>
<protein>
    <submittedName>
        <fullName evidence="2">Uncharacterized protein</fullName>
    </submittedName>
</protein>